<keyword evidence="2" id="KW-0808">Transferase</keyword>
<evidence type="ECO:0000256" key="1">
    <source>
        <dbReference type="ARBA" id="ARBA00022603"/>
    </source>
</evidence>
<evidence type="ECO:0000256" key="2">
    <source>
        <dbReference type="ARBA" id="ARBA00022679"/>
    </source>
</evidence>
<sequence>MSDIRAIQYLGSKLNLKDTISSTITNLAGKDSVIVDGFAGTGVVGNELKDKFKIISNDIQMYSSLINEVLLDSEMQETAMSLSLSVDIFQSQSYTNNLSVLRGLFKEPCEYEEKVIKEENYYKLALLAESEIFFNNMNFKFQTEDSNYSEINQVYSSVMYLFTDEQIRELRKENGVSMLFTLYYLNGYFSLSQCIEIDSIRRAIEVIPNIKEKKLALFLLLHAVSEATCAVGKQFAQPIRLLGSDGKVKRAASKRTFRDWNVSIRSKMEQMLERLLNETKIAKYENEVYNKDFFDLVEIFSGGDNLIYYLDPPYTIDHYSRFYHVLETLILYDYPDLEVGKLGGHYRLLRGRYRNDRTQSKYSIPSKARFEFEKVFKKISETGASLVLSYSEASGEGRARLITKEELIDLLEENFDTVESYEINHSYRRLNKEELNFSSALTRELLFYGVNNG</sequence>
<reference evidence="4 5" key="1">
    <citation type="submission" date="2019-11" db="EMBL/GenBank/DDBJ databases">
        <title>Characterisation of Fundicoccus ignavus gen. nov. sp. nov., a novel genus of the family Aerococcaceae from bulk tank milk.</title>
        <authorList>
            <person name="Siebert A."/>
            <person name="Huptas C."/>
            <person name="Wenning M."/>
            <person name="Scherer S."/>
            <person name="Doll E.V."/>
        </authorList>
    </citation>
    <scope>NUCLEOTIDE SEQUENCE [LARGE SCALE GENOMIC DNA]</scope>
    <source>
        <strain evidence="4 5">DSM 109652</strain>
    </source>
</reference>
<evidence type="ECO:0000313" key="5">
    <source>
        <dbReference type="Proteomes" id="UP000440066"/>
    </source>
</evidence>
<dbReference type="EMBL" id="WJQT01000006">
    <property type="protein sequence ID" value="MRJ47114.1"/>
    <property type="molecule type" value="Genomic_DNA"/>
</dbReference>
<dbReference type="SUPFAM" id="SSF53335">
    <property type="entry name" value="S-adenosyl-L-methionine-dependent methyltransferases"/>
    <property type="match status" value="1"/>
</dbReference>
<keyword evidence="3" id="KW-0949">S-adenosyl-L-methionine</keyword>
<organism evidence="4 5">
    <name type="scientific">Fundicoccus ignavus</name>
    <dbReference type="NCBI Taxonomy" id="2664442"/>
    <lineage>
        <taxon>Bacteria</taxon>
        <taxon>Bacillati</taxon>
        <taxon>Bacillota</taxon>
        <taxon>Bacilli</taxon>
        <taxon>Lactobacillales</taxon>
        <taxon>Aerococcaceae</taxon>
        <taxon>Fundicoccus</taxon>
    </lineage>
</organism>
<dbReference type="Proteomes" id="UP000440066">
    <property type="component" value="Unassembled WGS sequence"/>
</dbReference>
<dbReference type="GO" id="GO:0009307">
    <property type="term" value="P:DNA restriction-modification system"/>
    <property type="evidence" value="ECO:0007669"/>
    <property type="project" value="InterPro"/>
</dbReference>
<proteinExistence type="predicted"/>
<dbReference type="Pfam" id="PF02086">
    <property type="entry name" value="MethyltransfD12"/>
    <property type="match status" value="2"/>
</dbReference>
<accession>A0A844BYP0</accession>
<dbReference type="GO" id="GO:0032259">
    <property type="term" value="P:methylation"/>
    <property type="evidence" value="ECO:0007669"/>
    <property type="project" value="UniProtKB-KW"/>
</dbReference>
<dbReference type="InterPro" id="IPR029063">
    <property type="entry name" value="SAM-dependent_MTases_sf"/>
</dbReference>
<dbReference type="GO" id="GO:0009007">
    <property type="term" value="F:site-specific DNA-methyltransferase (adenine-specific) activity"/>
    <property type="evidence" value="ECO:0007669"/>
    <property type="project" value="UniProtKB-EC"/>
</dbReference>
<comment type="caution">
    <text evidence="4">The sequence shown here is derived from an EMBL/GenBank/DDBJ whole genome shotgun (WGS) entry which is preliminary data.</text>
</comment>
<evidence type="ECO:0008006" key="6">
    <source>
        <dbReference type="Google" id="ProtNLM"/>
    </source>
</evidence>
<name>A0A844BYP0_9LACT</name>
<dbReference type="RefSeq" id="WP_153832197.1">
    <property type="nucleotide sequence ID" value="NZ_WJQT01000006.1"/>
</dbReference>
<dbReference type="InterPro" id="IPR012327">
    <property type="entry name" value="MeTrfase_D12"/>
</dbReference>
<evidence type="ECO:0000313" key="4">
    <source>
        <dbReference type="EMBL" id="MRJ47114.1"/>
    </source>
</evidence>
<keyword evidence="1" id="KW-0489">Methyltransferase</keyword>
<protein>
    <recommendedName>
        <fullName evidence="6">DNA methyltransferase</fullName>
    </recommendedName>
</protein>
<evidence type="ECO:0000256" key="3">
    <source>
        <dbReference type="ARBA" id="ARBA00022691"/>
    </source>
</evidence>
<gene>
    <name evidence="4" type="ORF">GF867_06015</name>
</gene>
<dbReference type="AlphaFoldDB" id="A0A844BYP0"/>